<organism evidence="1">
    <name type="scientific">marine sediment metagenome</name>
    <dbReference type="NCBI Taxonomy" id="412755"/>
    <lineage>
        <taxon>unclassified sequences</taxon>
        <taxon>metagenomes</taxon>
        <taxon>ecological metagenomes</taxon>
    </lineage>
</organism>
<sequence>MYQKLIYLITFQWLPHKKKARWAAAEARVEAGRDIEAGLLLDSLSGLPIRQQLVEVNQLNTETALLVHVHRLMRERVSLVMARNKAISNAIAEAFTHGGPGVVEYENGIPRYRAEANSNKEFRQVTVIPLLTETHIPHFGDADLKPHGGTPFGELKLQLINLRLAKASTGPSFDQIRRL</sequence>
<dbReference type="EMBL" id="BARS01010391">
    <property type="protein sequence ID" value="GAF93054.1"/>
    <property type="molecule type" value="Genomic_DNA"/>
</dbReference>
<name>X0TIK4_9ZZZZ</name>
<proteinExistence type="predicted"/>
<gene>
    <name evidence="1" type="ORF">S01H1_19274</name>
</gene>
<dbReference type="AlphaFoldDB" id="X0TIK4"/>
<protein>
    <submittedName>
        <fullName evidence="1">Uncharacterized protein</fullName>
    </submittedName>
</protein>
<evidence type="ECO:0000313" key="1">
    <source>
        <dbReference type="EMBL" id="GAF93054.1"/>
    </source>
</evidence>
<accession>X0TIK4</accession>
<comment type="caution">
    <text evidence="1">The sequence shown here is derived from an EMBL/GenBank/DDBJ whole genome shotgun (WGS) entry which is preliminary data.</text>
</comment>
<reference evidence="1" key="1">
    <citation type="journal article" date="2014" name="Front. Microbiol.">
        <title>High frequency of phylogenetically diverse reductive dehalogenase-homologous genes in deep subseafloor sedimentary metagenomes.</title>
        <authorList>
            <person name="Kawai M."/>
            <person name="Futagami T."/>
            <person name="Toyoda A."/>
            <person name="Takaki Y."/>
            <person name="Nishi S."/>
            <person name="Hori S."/>
            <person name="Arai W."/>
            <person name="Tsubouchi T."/>
            <person name="Morono Y."/>
            <person name="Uchiyama I."/>
            <person name="Ito T."/>
            <person name="Fujiyama A."/>
            <person name="Inagaki F."/>
            <person name="Takami H."/>
        </authorList>
    </citation>
    <scope>NUCLEOTIDE SEQUENCE</scope>
    <source>
        <strain evidence="1">Expedition CK06-06</strain>
    </source>
</reference>